<dbReference type="EMBL" id="BNAF01000004">
    <property type="protein sequence ID" value="GHE31749.1"/>
    <property type="molecule type" value="Genomic_DNA"/>
</dbReference>
<comment type="caution">
    <text evidence="1">The sequence shown here is derived from an EMBL/GenBank/DDBJ whole genome shotgun (WGS) entry which is preliminary data.</text>
</comment>
<proteinExistence type="predicted"/>
<accession>A0ABQ3HT06</accession>
<evidence type="ECO:0000313" key="2">
    <source>
        <dbReference type="Proteomes" id="UP000620550"/>
    </source>
</evidence>
<evidence type="ECO:0000313" key="1">
    <source>
        <dbReference type="EMBL" id="GHE31749.1"/>
    </source>
</evidence>
<dbReference type="RefSeq" id="WP_189625884.1">
    <property type="nucleotide sequence ID" value="NZ_BNAF01000004.1"/>
</dbReference>
<sequence>MKIHSTNYYDTLITVAEDSKADQGQVPLSKNGKKTIANWQFELMTEQPFSHNSDEVIFLTYAYRHELLDSEMEEARAQFFAKGQPCLRTSPLAKTYGWGILSNAAGKVRLIDSASDEYQALLRTDSIKKVPAMKSKK</sequence>
<name>A0ABQ3HT06_9SPHI</name>
<reference evidence="2" key="1">
    <citation type="journal article" date="2019" name="Int. J. Syst. Evol. Microbiol.">
        <title>The Global Catalogue of Microorganisms (GCM) 10K type strain sequencing project: providing services to taxonomists for standard genome sequencing and annotation.</title>
        <authorList>
            <consortium name="The Broad Institute Genomics Platform"/>
            <consortium name="The Broad Institute Genome Sequencing Center for Infectious Disease"/>
            <person name="Wu L."/>
            <person name="Ma J."/>
        </authorList>
    </citation>
    <scope>NUCLEOTIDE SEQUENCE [LARGE SCALE GENOMIC DNA]</scope>
    <source>
        <strain evidence="2">CGMCC 1.12966</strain>
    </source>
</reference>
<keyword evidence="2" id="KW-1185">Reference proteome</keyword>
<protein>
    <submittedName>
        <fullName evidence="1">Uncharacterized protein</fullName>
    </submittedName>
</protein>
<gene>
    <name evidence="1" type="ORF">GCM10017764_13610</name>
</gene>
<dbReference type="Proteomes" id="UP000620550">
    <property type="component" value="Unassembled WGS sequence"/>
</dbReference>
<organism evidence="1 2">
    <name type="scientific">Sphingobacterium griseoflavum</name>
    <dbReference type="NCBI Taxonomy" id="1474952"/>
    <lineage>
        <taxon>Bacteria</taxon>
        <taxon>Pseudomonadati</taxon>
        <taxon>Bacteroidota</taxon>
        <taxon>Sphingobacteriia</taxon>
        <taxon>Sphingobacteriales</taxon>
        <taxon>Sphingobacteriaceae</taxon>
        <taxon>Sphingobacterium</taxon>
    </lineage>
</organism>
<dbReference type="Pfam" id="PF19654">
    <property type="entry name" value="DUF6157"/>
    <property type="match status" value="1"/>
</dbReference>
<dbReference type="InterPro" id="IPR046155">
    <property type="entry name" value="DUF6157"/>
</dbReference>